<dbReference type="Proteomes" id="UP000886520">
    <property type="component" value="Chromosome 19"/>
</dbReference>
<accession>A0A9D4Z916</accession>
<organism evidence="2 3">
    <name type="scientific">Adiantum capillus-veneris</name>
    <name type="common">Maidenhair fern</name>
    <dbReference type="NCBI Taxonomy" id="13818"/>
    <lineage>
        <taxon>Eukaryota</taxon>
        <taxon>Viridiplantae</taxon>
        <taxon>Streptophyta</taxon>
        <taxon>Embryophyta</taxon>
        <taxon>Tracheophyta</taxon>
        <taxon>Polypodiopsida</taxon>
        <taxon>Polypodiidae</taxon>
        <taxon>Polypodiales</taxon>
        <taxon>Pteridineae</taxon>
        <taxon>Pteridaceae</taxon>
        <taxon>Vittarioideae</taxon>
        <taxon>Adiantum</taxon>
    </lineage>
</organism>
<evidence type="ECO:0000313" key="3">
    <source>
        <dbReference type="Proteomes" id="UP000886520"/>
    </source>
</evidence>
<evidence type="ECO:0000313" key="2">
    <source>
        <dbReference type="EMBL" id="KAI5065197.1"/>
    </source>
</evidence>
<dbReference type="AlphaFoldDB" id="A0A9D4Z916"/>
<feature type="compositionally biased region" description="Basic and acidic residues" evidence="1">
    <location>
        <begin position="528"/>
        <end position="541"/>
    </location>
</feature>
<dbReference type="EMBL" id="JABFUD020000019">
    <property type="protein sequence ID" value="KAI5065197.1"/>
    <property type="molecule type" value="Genomic_DNA"/>
</dbReference>
<dbReference type="OrthoDB" id="10267773at2759"/>
<gene>
    <name evidence="2" type="ORF">GOP47_0019892</name>
</gene>
<feature type="region of interest" description="Disordered" evidence="1">
    <location>
        <begin position="220"/>
        <end position="239"/>
    </location>
</feature>
<feature type="compositionally biased region" description="Low complexity" evidence="1">
    <location>
        <begin position="96"/>
        <end position="115"/>
    </location>
</feature>
<evidence type="ECO:0000256" key="1">
    <source>
        <dbReference type="SAM" id="MobiDB-lite"/>
    </source>
</evidence>
<feature type="region of interest" description="Disordered" evidence="1">
    <location>
        <begin position="523"/>
        <end position="576"/>
    </location>
</feature>
<keyword evidence="3" id="KW-1185">Reference proteome</keyword>
<feature type="region of interest" description="Disordered" evidence="1">
    <location>
        <begin position="56"/>
        <end position="118"/>
    </location>
</feature>
<feature type="compositionally biased region" description="Polar residues" evidence="1">
    <location>
        <begin position="269"/>
        <end position="278"/>
    </location>
</feature>
<comment type="caution">
    <text evidence="2">The sequence shown here is derived from an EMBL/GenBank/DDBJ whole genome shotgun (WGS) entry which is preliminary data.</text>
</comment>
<feature type="region of interest" description="Disordered" evidence="1">
    <location>
        <begin position="246"/>
        <end position="300"/>
    </location>
</feature>
<reference evidence="2" key="1">
    <citation type="submission" date="2021-01" db="EMBL/GenBank/DDBJ databases">
        <title>Adiantum capillus-veneris genome.</title>
        <authorList>
            <person name="Fang Y."/>
            <person name="Liao Q."/>
        </authorList>
    </citation>
    <scope>NUCLEOTIDE SEQUENCE</scope>
    <source>
        <strain evidence="2">H3</strain>
        <tissue evidence="2">Leaf</tissue>
    </source>
</reference>
<feature type="compositionally biased region" description="Polar residues" evidence="1">
    <location>
        <begin position="220"/>
        <end position="232"/>
    </location>
</feature>
<name>A0A9D4Z916_ADICA</name>
<proteinExistence type="predicted"/>
<sequence length="640" mass="69134">MAELGPCGGSEIRLGSHTSTTTMTLFHDDFVSKLFKNDASNVGTSHRFALRSSTAMQVAPPHQCKEINPGKPENVLANDEEDYKPPNSLPPIRVPSASAFNHSPSSSRAQSPSSSTNKVMIKSIVMNVKRPENNSPHRSPLSHVSSPKERKSVLSVACYGHLQSPSAMSVGVSEGSFNGEDLTPSRLSNSLIGRSPMLYSPCTPSPYYFSPLSNTSSHNLNVTSPRSSIQSDTSHDASIEPCTHESHMHIGSKSGTLKQHDSHGALPNSPRSITTSFSDAEDSSQEIEGKSDGNPLSFASPEMEILDDGPPTSNLNSMRSTMKVLHRASRGAAKSTMADFIKRGGPMMHRSFSTSRVTSAEDQHRPKPVLKKYYSAQYSGVGHGHKGANDSTSSVLDELFPLKQPDRFKQGANVALNRRHISDSTHHVGMEESVSKSSRGMVVGDDKTMVSKVLMMSPLAERPAQEVNIMQGGDGDDGFAYSPVASAFVFSPRRASTQNSYFMRSASSSSWAAATKYKESNLANDGDVTEKEGSMEMEKSSFSDQYMSGADERGESTRASVGEETPDLKSSTRASWGSPKISSVLLRFAEAQERLYNSAPASPHHLPSAPPTSCLPMCSFLGRTFSCQSKFAATARQFQE</sequence>
<protein>
    <submittedName>
        <fullName evidence="2">Uncharacterized protein</fullName>
    </submittedName>
</protein>